<accession>A0A6G0TZX4</accession>
<reference evidence="3 4" key="1">
    <citation type="submission" date="2019-08" db="EMBL/GenBank/DDBJ databases">
        <title>The genome of the soybean aphid Biotype 1, its phylome, world population structure and adaptation to the North American continent.</title>
        <authorList>
            <person name="Giordano R."/>
            <person name="Donthu R.K."/>
            <person name="Hernandez A.G."/>
            <person name="Wright C.L."/>
            <person name="Zimin A.V."/>
        </authorList>
    </citation>
    <scope>NUCLEOTIDE SEQUENCE [LARGE SCALE GENOMIC DNA]</scope>
    <source>
        <tissue evidence="3">Whole aphids</tissue>
    </source>
</reference>
<organism evidence="3 4">
    <name type="scientific">Aphis glycines</name>
    <name type="common">Soybean aphid</name>
    <dbReference type="NCBI Taxonomy" id="307491"/>
    <lineage>
        <taxon>Eukaryota</taxon>
        <taxon>Metazoa</taxon>
        <taxon>Ecdysozoa</taxon>
        <taxon>Arthropoda</taxon>
        <taxon>Hexapoda</taxon>
        <taxon>Insecta</taxon>
        <taxon>Pterygota</taxon>
        <taxon>Neoptera</taxon>
        <taxon>Paraneoptera</taxon>
        <taxon>Hemiptera</taxon>
        <taxon>Sternorrhyncha</taxon>
        <taxon>Aphidomorpha</taxon>
        <taxon>Aphidoidea</taxon>
        <taxon>Aphididae</taxon>
        <taxon>Aphidini</taxon>
        <taxon>Aphis</taxon>
        <taxon>Aphis</taxon>
    </lineage>
</organism>
<gene>
    <name evidence="3" type="ORF">AGLY_003719</name>
</gene>
<comment type="caution">
    <text evidence="3">The sequence shown here is derived from an EMBL/GenBank/DDBJ whole genome shotgun (WGS) entry which is preliminary data.</text>
</comment>
<dbReference type="PANTHER" id="PTHR21505:SF12">
    <property type="entry name" value="MADF DOMAIN-CONTAINING PROTEIN-RELATED"/>
    <property type="match status" value="1"/>
</dbReference>
<feature type="compositionally biased region" description="Low complexity" evidence="1">
    <location>
        <begin position="298"/>
        <end position="316"/>
    </location>
</feature>
<name>A0A6G0TZX4_APHGL</name>
<feature type="region of interest" description="Disordered" evidence="1">
    <location>
        <begin position="283"/>
        <end position="316"/>
    </location>
</feature>
<dbReference type="InterPro" id="IPR006578">
    <property type="entry name" value="MADF-dom"/>
</dbReference>
<dbReference type="AlphaFoldDB" id="A0A6G0TZX4"/>
<dbReference type="EMBL" id="VYZN01000012">
    <property type="protein sequence ID" value="KAE9541728.1"/>
    <property type="molecule type" value="Genomic_DNA"/>
</dbReference>
<dbReference type="PROSITE" id="PS51029">
    <property type="entry name" value="MADF"/>
    <property type="match status" value="1"/>
</dbReference>
<feature type="domain" description="MADF" evidence="2">
    <location>
        <begin position="10"/>
        <end position="100"/>
    </location>
</feature>
<evidence type="ECO:0000256" key="1">
    <source>
        <dbReference type="SAM" id="MobiDB-lite"/>
    </source>
</evidence>
<evidence type="ECO:0000259" key="2">
    <source>
        <dbReference type="PROSITE" id="PS51029"/>
    </source>
</evidence>
<dbReference type="Pfam" id="PF10545">
    <property type="entry name" value="MADF_DNA_bdg"/>
    <property type="match status" value="1"/>
</dbReference>
<protein>
    <recommendedName>
        <fullName evidence="2">MADF domain-containing protein</fullName>
    </recommendedName>
</protein>
<sequence length="316" mass="36083">MEWYREQTIQLIDLFRDRPALWDTSSVHYRNKRMKNESLEQISAKLKCPKEEIAKKICTLRVQFSRENVKVKRARESGGAAYNPKWFGYQLLCFLNDQSRYSSQPINNCSTGAGAAPGASGAMPGGAIAQNDRKVLEQTDVDNQHYNWSQTSEDSYAEANDTNASGYEADSVLASMMHESMDDYHNQEPIVDVQEPQTWSSCRKYRGMQPVTGGDYSEDDGGGYNSRKIMRMSKLDAPTDEFNTFSDYVAERMRNLKADKALQLMARRDIEQVLFKYEMKLLEQKRDSQQHRQPDTEAATTSKSISPSPISDMEQQ</sequence>
<feature type="compositionally biased region" description="Basic and acidic residues" evidence="1">
    <location>
        <begin position="283"/>
        <end position="295"/>
    </location>
</feature>
<evidence type="ECO:0000313" key="4">
    <source>
        <dbReference type="Proteomes" id="UP000475862"/>
    </source>
</evidence>
<keyword evidence="4" id="KW-1185">Reference proteome</keyword>
<dbReference type="Proteomes" id="UP000475862">
    <property type="component" value="Unassembled WGS sequence"/>
</dbReference>
<proteinExistence type="predicted"/>
<evidence type="ECO:0000313" key="3">
    <source>
        <dbReference type="EMBL" id="KAE9541728.1"/>
    </source>
</evidence>
<dbReference type="SMART" id="SM00595">
    <property type="entry name" value="MADF"/>
    <property type="match status" value="1"/>
</dbReference>
<dbReference type="OrthoDB" id="6720674at2759"/>
<dbReference type="PANTHER" id="PTHR21505">
    <property type="entry name" value="MADF DOMAIN-CONTAINING PROTEIN-RELATED"/>
    <property type="match status" value="1"/>
</dbReference>